<dbReference type="Proteomes" id="UP000229757">
    <property type="component" value="Chromosome"/>
</dbReference>
<keyword evidence="1" id="KW-0732">Signal</keyword>
<dbReference type="RefSeq" id="WP_100258267.1">
    <property type="nucleotide sequence ID" value="NZ_CP011797.1"/>
</dbReference>
<evidence type="ECO:0000259" key="2">
    <source>
        <dbReference type="Pfam" id="PF16130"/>
    </source>
</evidence>
<dbReference type="Pfam" id="PF21959">
    <property type="entry name" value="DUF6923"/>
    <property type="match status" value="1"/>
</dbReference>
<dbReference type="InterPro" id="IPR054215">
    <property type="entry name" value="DUF6923"/>
</dbReference>
<reference evidence="5 6" key="1">
    <citation type="journal article" date="2017" name="Environ. Microbiol.">
        <title>Genomic and physiological analyses of 'Reinekea forsetii' reveal a versatile opportunistic lifestyle during spring algae blooms.</title>
        <authorList>
            <person name="Avci B."/>
            <person name="Hahnke R.L."/>
            <person name="Chafee M."/>
            <person name="Fischer T."/>
            <person name="Gruber-Vodicka H."/>
            <person name="Tegetmeyer H.E."/>
            <person name="Harder J."/>
            <person name="Fuchs B.M."/>
            <person name="Amann R.I."/>
            <person name="Teeling H."/>
        </authorList>
    </citation>
    <scope>NUCLEOTIDE SEQUENCE [LARGE SCALE GENOMIC DNA]</scope>
    <source>
        <strain evidence="5 6">Hel1_31_D35</strain>
    </source>
</reference>
<dbReference type="InterPro" id="IPR045474">
    <property type="entry name" value="GEVED"/>
</dbReference>
<dbReference type="SUPFAM" id="SSF63825">
    <property type="entry name" value="YWTD domain"/>
    <property type="match status" value="1"/>
</dbReference>
<sequence>MKRFKNKLLLFLMSALATWSAQVSAEAFGECPTEAFLIQDKVANLYGVQLATGYYQKESPHDWGEAKMNALAFNIHDRYLYAYNYHYGTIVTIDAQLAVSPLWLTGLPNMGFYVGDIALTENSYYLYRPGASYGLYRIPLDPTAAGYLTTQQVANGNQINLSIYDMAFHPDNGLAYSVDRWGNLWAIDVVLGKTEKISNVGQAGTFGAVYFDVNANLYISRNSDGHIYRVNTQWDYPIAEFFAFGPASSNNDGARCALAPIISIESPTTDFGDAPDSYQTSIGSNGPRHDVGDGSLFLGGSVSGEPNAYAVNGLEGSDNDGVAFVTNFEPGRNSITTVVASAPGYLNVWIDWNRNGLFDKDERIADAEAMQAGPNAIIYRVPNWANVGDTWSRFRLSSQMQLEPVGGVGDGEVEDYEISIIEPNVVVHYHPSEQGWNTLAFEDNWPLKGDYDMNDVVANYRLSTVTNEDKLLRITLAGRIVALGAAYHNGLAFRLTGLTRDQIDEAHITFTINDNPVMASPLETGRDEAIIIISDDLWDYVTAGEQCRFYRTEQDCGSNIQMEFRIIVPLINDVDATDLAAFPFDPFIFSAPNQERGYLFGEAPGRRYEIHLQNQAPTEAFQENFFGRGDDDSDATLGRFYVNEHGMPWALDLPYEWRYPLENMDIRYAYPNFQTHVQSNGALDLDWFVVEQSNSANTFE</sequence>
<dbReference type="KEGG" id="rfo:REIFOR_02933"/>
<dbReference type="InterPro" id="IPR032295">
    <property type="entry name" value="DUF4842"/>
</dbReference>
<dbReference type="OrthoDB" id="1204817at2"/>
<accession>A0A2K8KYW7</accession>
<proteinExistence type="predicted"/>
<evidence type="ECO:0000313" key="5">
    <source>
        <dbReference type="EMBL" id="ATX78054.1"/>
    </source>
</evidence>
<dbReference type="AlphaFoldDB" id="A0A2K8KYW7"/>
<protein>
    <submittedName>
        <fullName evidence="5">Uncharacterized protein</fullName>
    </submittedName>
</protein>
<keyword evidence="6" id="KW-1185">Reference proteome</keyword>
<feature type="chain" id="PRO_5014784725" evidence="1">
    <location>
        <begin position="26"/>
        <end position="700"/>
    </location>
</feature>
<dbReference type="Gene3D" id="2.120.10.30">
    <property type="entry name" value="TolB, C-terminal domain"/>
    <property type="match status" value="1"/>
</dbReference>
<gene>
    <name evidence="5" type="ORF">REIFOR_02933</name>
</gene>
<feature type="domain" description="GEVED" evidence="3">
    <location>
        <begin position="345"/>
        <end position="418"/>
    </location>
</feature>
<dbReference type="InterPro" id="IPR011042">
    <property type="entry name" value="6-blade_b-propeller_TolB-like"/>
</dbReference>
<feature type="domain" description="DUF6923" evidence="4">
    <location>
        <begin position="64"/>
        <end position="257"/>
    </location>
</feature>
<dbReference type="Pfam" id="PF16130">
    <property type="entry name" value="DUF4842"/>
    <property type="match status" value="1"/>
</dbReference>
<dbReference type="Pfam" id="PF20009">
    <property type="entry name" value="GEVED"/>
    <property type="match status" value="1"/>
</dbReference>
<name>A0A2K8KYW7_9GAMM</name>
<organism evidence="5 6">
    <name type="scientific">Reinekea forsetii</name>
    <dbReference type="NCBI Taxonomy" id="1336806"/>
    <lineage>
        <taxon>Bacteria</taxon>
        <taxon>Pseudomonadati</taxon>
        <taxon>Pseudomonadota</taxon>
        <taxon>Gammaproteobacteria</taxon>
        <taxon>Oceanospirillales</taxon>
        <taxon>Saccharospirillaceae</taxon>
        <taxon>Reinekea</taxon>
    </lineage>
</organism>
<evidence type="ECO:0000259" key="4">
    <source>
        <dbReference type="Pfam" id="PF21959"/>
    </source>
</evidence>
<evidence type="ECO:0000256" key="1">
    <source>
        <dbReference type="SAM" id="SignalP"/>
    </source>
</evidence>
<dbReference type="NCBIfam" id="TIGR04456">
    <property type="entry name" value="LruC_dom"/>
    <property type="match status" value="1"/>
</dbReference>
<evidence type="ECO:0000259" key="3">
    <source>
        <dbReference type="Pfam" id="PF20009"/>
    </source>
</evidence>
<feature type="domain" description="DUF4842" evidence="2">
    <location>
        <begin position="470"/>
        <end position="688"/>
    </location>
</feature>
<dbReference type="InterPro" id="IPR031025">
    <property type="entry name" value="LruC_dom"/>
</dbReference>
<feature type="signal peptide" evidence="1">
    <location>
        <begin position="1"/>
        <end position="25"/>
    </location>
</feature>
<dbReference type="EMBL" id="CP011797">
    <property type="protein sequence ID" value="ATX78054.1"/>
    <property type="molecule type" value="Genomic_DNA"/>
</dbReference>
<evidence type="ECO:0000313" key="6">
    <source>
        <dbReference type="Proteomes" id="UP000229757"/>
    </source>
</evidence>